<accession>A0A1T4PW75</accession>
<proteinExistence type="predicted"/>
<protein>
    <submittedName>
        <fullName evidence="1">Uncharacterized protein</fullName>
    </submittedName>
</protein>
<dbReference type="AlphaFoldDB" id="A0A1T4PW75"/>
<keyword evidence="2" id="KW-1185">Reference proteome</keyword>
<reference evidence="2" key="1">
    <citation type="submission" date="2017-02" db="EMBL/GenBank/DDBJ databases">
        <authorList>
            <person name="Varghese N."/>
            <person name="Submissions S."/>
        </authorList>
    </citation>
    <scope>NUCLEOTIDE SEQUENCE [LARGE SCALE GENOMIC DNA]</scope>
    <source>
        <strain evidence="2">ATCC 51356</strain>
    </source>
</reference>
<gene>
    <name evidence="1" type="ORF">SAMN02745171_01606</name>
</gene>
<dbReference type="EMBL" id="FUXE01000021">
    <property type="protein sequence ID" value="SJZ95626.1"/>
    <property type="molecule type" value="Genomic_DNA"/>
</dbReference>
<evidence type="ECO:0000313" key="2">
    <source>
        <dbReference type="Proteomes" id="UP000190121"/>
    </source>
</evidence>
<dbReference type="OrthoDB" id="9814995at2"/>
<organism evidence="1 2">
    <name type="scientific">Porphyromonas circumdentaria</name>
    <dbReference type="NCBI Taxonomy" id="29524"/>
    <lineage>
        <taxon>Bacteria</taxon>
        <taxon>Pseudomonadati</taxon>
        <taxon>Bacteroidota</taxon>
        <taxon>Bacteroidia</taxon>
        <taxon>Bacteroidales</taxon>
        <taxon>Porphyromonadaceae</taxon>
        <taxon>Porphyromonas</taxon>
    </lineage>
</organism>
<evidence type="ECO:0000313" key="1">
    <source>
        <dbReference type="EMBL" id="SJZ95626.1"/>
    </source>
</evidence>
<dbReference type="Proteomes" id="UP000190121">
    <property type="component" value="Unassembled WGS sequence"/>
</dbReference>
<name>A0A1T4PW75_9PORP</name>
<sequence length="184" mass="21539">MNELNANKELLDSPNYYEVIPSGEPCNKENSLYLTIDQKRFNKIVSGEKTVEYREITEATASRYLDMRESSEGYQLYNPNLPEEADYYFEANNEGIYAYTPRYYEYLRLGLGYNKDRDTAIIRIKGNGLVPEMYHKGGVMRTNPLDESITEEMYQKATQKGDKATQEFFYKPDGKETFGHWQYT</sequence>
<dbReference type="RefSeq" id="WP_078737495.1">
    <property type="nucleotide sequence ID" value="NZ_FUXE01000021.1"/>
</dbReference>
<dbReference type="STRING" id="29524.SAMN02745171_01606"/>